<evidence type="ECO:0000256" key="3">
    <source>
        <dbReference type="ARBA" id="ARBA00022475"/>
    </source>
</evidence>
<dbReference type="Gene3D" id="1.10.3720.10">
    <property type="entry name" value="MetI-like"/>
    <property type="match status" value="1"/>
</dbReference>
<reference evidence="9 10" key="1">
    <citation type="submission" date="2019-07" db="EMBL/GenBank/DDBJ databases">
        <title>Whole genome shotgun sequence of Gluconobacter kanchanaburiensis NBRC 103587.</title>
        <authorList>
            <person name="Hosoyama A."/>
            <person name="Uohara A."/>
            <person name="Ohji S."/>
            <person name="Ichikawa N."/>
        </authorList>
    </citation>
    <scope>NUCLEOTIDE SEQUENCE [LARGE SCALE GENOMIC DNA]</scope>
    <source>
        <strain evidence="9 10">NBRC 103587</strain>
    </source>
</reference>
<dbReference type="PROSITE" id="PS50928">
    <property type="entry name" value="ABC_TM1"/>
    <property type="match status" value="1"/>
</dbReference>
<evidence type="ECO:0000256" key="4">
    <source>
        <dbReference type="ARBA" id="ARBA00022692"/>
    </source>
</evidence>
<evidence type="ECO:0000256" key="6">
    <source>
        <dbReference type="ARBA" id="ARBA00023136"/>
    </source>
</evidence>
<feature type="transmembrane region" description="Helical" evidence="7">
    <location>
        <begin position="112"/>
        <end position="134"/>
    </location>
</feature>
<dbReference type="AlphaFoldDB" id="A0A511B9N5"/>
<comment type="caution">
    <text evidence="9">The sequence shown here is derived from an EMBL/GenBank/DDBJ whole genome shotgun (WGS) entry which is preliminary data.</text>
</comment>
<accession>A0A511B9N5</accession>
<comment type="similarity">
    <text evidence="7">Belongs to the binding-protein-dependent transport system permease family.</text>
</comment>
<proteinExistence type="inferred from homology"/>
<name>A0A511B9N5_9PROT</name>
<dbReference type="InterPro" id="IPR035906">
    <property type="entry name" value="MetI-like_sf"/>
</dbReference>
<feature type="transmembrane region" description="Helical" evidence="7">
    <location>
        <begin position="318"/>
        <end position="340"/>
    </location>
</feature>
<organism evidence="9 10">
    <name type="scientific">Gluconobacter kanchanaburiensis NBRC 103587</name>
    <dbReference type="NCBI Taxonomy" id="1307948"/>
    <lineage>
        <taxon>Bacteria</taxon>
        <taxon>Pseudomonadati</taxon>
        <taxon>Pseudomonadota</taxon>
        <taxon>Alphaproteobacteria</taxon>
        <taxon>Acetobacterales</taxon>
        <taxon>Acetobacteraceae</taxon>
        <taxon>Gluconobacter</taxon>
    </lineage>
</organism>
<dbReference type="OrthoDB" id="7834831at2"/>
<evidence type="ECO:0000313" key="9">
    <source>
        <dbReference type="EMBL" id="GEK96431.1"/>
    </source>
</evidence>
<evidence type="ECO:0000259" key="8">
    <source>
        <dbReference type="PROSITE" id="PS50928"/>
    </source>
</evidence>
<keyword evidence="2 7" id="KW-0813">Transport</keyword>
<sequence>MSTEKPLFPPLLRRIGLRLGAALPALFCVILFTFIMMRVLPGDPAVYFASGPNAGQAEIQELRHRMGLDAPMLVQFLHYLENLATGDLGRSLTTGQSVAQDMHDRLPASLELTLTALAFSLLISLPLGLTSAWWSGSIYDQCVRAFCSACFCIPPFVSGILLVYVFYYWLGVAPDPTGRINIFLPQPPRVSGLLLIDSALAGDWTAWHEAAGQLVLPALTMALFVIAPLTRMTRAAVISVLGADYIRTARAMGLPTWRIMIVYTLRNALMPVLTTVGIVFSTMMGANVLVEKIFSWPGVASYALDALVSSDYAPVQGFILLMACLFILVNLVIDLLLGVLDPRVSVE</sequence>
<feature type="transmembrane region" description="Helical" evidence="7">
    <location>
        <begin position="21"/>
        <end position="40"/>
    </location>
</feature>
<feature type="transmembrane region" description="Helical" evidence="7">
    <location>
        <begin position="210"/>
        <end position="229"/>
    </location>
</feature>
<protein>
    <submittedName>
        <fullName evidence="9">ABC transporter permease</fullName>
    </submittedName>
</protein>
<dbReference type="RefSeq" id="WP_146861245.1">
    <property type="nucleotide sequence ID" value="NZ_BARK01000007.1"/>
</dbReference>
<evidence type="ECO:0000256" key="1">
    <source>
        <dbReference type="ARBA" id="ARBA00004651"/>
    </source>
</evidence>
<dbReference type="CDD" id="cd06261">
    <property type="entry name" value="TM_PBP2"/>
    <property type="match status" value="1"/>
</dbReference>
<feature type="domain" description="ABC transmembrane type-1" evidence="8">
    <location>
        <begin position="106"/>
        <end position="337"/>
    </location>
</feature>
<evidence type="ECO:0000256" key="2">
    <source>
        <dbReference type="ARBA" id="ARBA00022448"/>
    </source>
</evidence>
<comment type="subcellular location">
    <subcellularLocation>
        <location evidence="1 7">Cell membrane</location>
        <topology evidence="1 7">Multi-pass membrane protein</topology>
    </subcellularLocation>
</comment>
<feature type="transmembrane region" description="Helical" evidence="7">
    <location>
        <begin position="146"/>
        <end position="170"/>
    </location>
</feature>
<dbReference type="EMBL" id="BJVA01000008">
    <property type="protein sequence ID" value="GEK96431.1"/>
    <property type="molecule type" value="Genomic_DNA"/>
</dbReference>
<keyword evidence="10" id="KW-1185">Reference proteome</keyword>
<dbReference type="GO" id="GO:0071916">
    <property type="term" value="F:dipeptide transmembrane transporter activity"/>
    <property type="evidence" value="ECO:0007669"/>
    <property type="project" value="TreeGrafter"/>
</dbReference>
<evidence type="ECO:0000256" key="7">
    <source>
        <dbReference type="RuleBase" id="RU363032"/>
    </source>
</evidence>
<dbReference type="GO" id="GO:0005886">
    <property type="term" value="C:plasma membrane"/>
    <property type="evidence" value="ECO:0007669"/>
    <property type="project" value="UniProtKB-SubCell"/>
</dbReference>
<evidence type="ECO:0000313" key="10">
    <source>
        <dbReference type="Proteomes" id="UP000321079"/>
    </source>
</evidence>
<dbReference type="InterPro" id="IPR045621">
    <property type="entry name" value="BPD_transp_1_N"/>
</dbReference>
<gene>
    <name evidence="9" type="ORF">GKA01_16280</name>
</gene>
<dbReference type="SUPFAM" id="SSF161098">
    <property type="entry name" value="MetI-like"/>
    <property type="match status" value="1"/>
</dbReference>
<dbReference type="Proteomes" id="UP000321079">
    <property type="component" value="Unassembled WGS sequence"/>
</dbReference>
<feature type="transmembrane region" description="Helical" evidence="7">
    <location>
        <begin position="268"/>
        <end position="290"/>
    </location>
</feature>
<keyword evidence="6 7" id="KW-0472">Membrane</keyword>
<evidence type="ECO:0000256" key="5">
    <source>
        <dbReference type="ARBA" id="ARBA00022989"/>
    </source>
</evidence>
<keyword evidence="3" id="KW-1003">Cell membrane</keyword>
<keyword evidence="4 7" id="KW-0812">Transmembrane</keyword>
<dbReference type="InterPro" id="IPR000515">
    <property type="entry name" value="MetI-like"/>
</dbReference>
<dbReference type="PANTHER" id="PTHR43163:SF6">
    <property type="entry name" value="DIPEPTIDE TRANSPORT SYSTEM PERMEASE PROTEIN DPPB-RELATED"/>
    <property type="match status" value="1"/>
</dbReference>
<keyword evidence="5 7" id="KW-1133">Transmembrane helix</keyword>
<dbReference type="PANTHER" id="PTHR43163">
    <property type="entry name" value="DIPEPTIDE TRANSPORT SYSTEM PERMEASE PROTEIN DPPB-RELATED"/>
    <property type="match status" value="1"/>
</dbReference>
<dbReference type="Pfam" id="PF00528">
    <property type="entry name" value="BPD_transp_1"/>
    <property type="match status" value="1"/>
</dbReference>
<dbReference type="Pfam" id="PF19300">
    <property type="entry name" value="BPD_transp_1_N"/>
    <property type="match status" value="1"/>
</dbReference>